<keyword evidence="12" id="KW-1185">Reference proteome</keyword>
<dbReference type="Pfam" id="PF01758">
    <property type="entry name" value="SBF"/>
    <property type="match status" value="1"/>
</dbReference>
<dbReference type="EMBL" id="RQET01000002">
    <property type="protein sequence ID" value="TGK13147.1"/>
    <property type="molecule type" value="Genomic_DNA"/>
</dbReference>
<protein>
    <submittedName>
        <fullName evidence="11">ACR3 family arsenite efflux transporter</fullName>
    </submittedName>
</protein>
<dbReference type="GO" id="GO:0015104">
    <property type="term" value="F:antimonite transmembrane transporter activity"/>
    <property type="evidence" value="ECO:0007669"/>
    <property type="project" value="TreeGrafter"/>
</dbReference>
<dbReference type="GO" id="GO:0046685">
    <property type="term" value="P:response to arsenic-containing substance"/>
    <property type="evidence" value="ECO:0007669"/>
    <property type="project" value="UniProtKB-KW"/>
</dbReference>
<comment type="subcellular location">
    <subcellularLocation>
        <location evidence="1 9">Cell membrane</location>
        <topology evidence="1 9">Multi-pass membrane protein</topology>
    </subcellularLocation>
</comment>
<dbReference type="Proteomes" id="UP000298458">
    <property type="component" value="Unassembled WGS sequence"/>
</dbReference>
<dbReference type="GO" id="GO:0015297">
    <property type="term" value="F:antiporter activity"/>
    <property type="evidence" value="ECO:0007669"/>
    <property type="project" value="UniProtKB-UniRule"/>
</dbReference>
<gene>
    <name evidence="11" type="primary">arsB</name>
    <name evidence="11" type="ORF">EHO60_02805</name>
</gene>
<dbReference type="InterPro" id="IPR004706">
    <property type="entry name" value="Arsenical-R_Acr3"/>
</dbReference>
<feature type="transmembrane region" description="Helical" evidence="10">
    <location>
        <begin position="223"/>
        <end position="244"/>
    </location>
</feature>
<keyword evidence="4 9" id="KW-1003">Cell membrane</keyword>
<dbReference type="GO" id="GO:0005886">
    <property type="term" value="C:plasma membrane"/>
    <property type="evidence" value="ECO:0007669"/>
    <property type="project" value="UniProtKB-SubCell"/>
</dbReference>
<keyword evidence="7 9" id="KW-1133">Transmembrane helix</keyword>
<proteinExistence type="inferred from homology"/>
<sequence>MASETLPEKRLSFIDRFLTLWIFIAMGIGMALATWSPGSVEWIRRSEFGGTNVPIAIGLIFMMVPPLAKVNFLRIPKAFGRTDLIFYSLVLNWIVGPLLMFGLAFLFFPDNPEYRVGLILIGIARCIAMVLVWNDLADGDREVAAGLVALNSIFQLLLYGSLAYFFVSVLPGTLGLANSSIEVRYWDIASSVLIYLGIPFLLGWGIRNVSIRTKGEEWTTNRFLPAISPIALIFLLLTIVFIFSLKGDSLLNIPLDVLKISLPLLIYFIFMFFFSFGLGVLIKADYPRNIAVSFTAAGNNFELAIAVAIGTFGLASGQAFVGIVGPLVEIPVLVLLVEIAKKLRNKFYMKEKTI</sequence>
<evidence type="ECO:0000256" key="9">
    <source>
        <dbReference type="PIRNR" id="PIRNR005508"/>
    </source>
</evidence>
<feature type="transmembrane region" description="Helical" evidence="10">
    <location>
        <begin position="55"/>
        <end position="72"/>
    </location>
</feature>
<evidence type="ECO:0000256" key="7">
    <source>
        <dbReference type="ARBA" id="ARBA00022989"/>
    </source>
</evidence>
<dbReference type="Gene3D" id="1.20.1530.20">
    <property type="match status" value="1"/>
</dbReference>
<reference evidence="11" key="1">
    <citation type="journal article" date="2019" name="PLoS Negl. Trop. Dis.">
        <title>Revisiting the worldwide diversity of Leptospira species in the environment.</title>
        <authorList>
            <person name="Vincent A.T."/>
            <person name="Schiettekatte O."/>
            <person name="Bourhy P."/>
            <person name="Veyrier F.J."/>
            <person name="Picardeau M."/>
        </authorList>
    </citation>
    <scope>NUCLEOTIDE SEQUENCE [LARGE SCALE GENOMIC DNA]</scope>
    <source>
        <strain evidence="11">SSW15</strain>
    </source>
</reference>
<dbReference type="GO" id="GO:0015105">
    <property type="term" value="F:arsenite transmembrane transporter activity"/>
    <property type="evidence" value="ECO:0007669"/>
    <property type="project" value="TreeGrafter"/>
</dbReference>
<evidence type="ECO:0000256" key="5">
    <source>
        <dbReference type="ARBA" id="ARBA00022692"/>
    </source>
</evidence>
<comment type="similarity">
    <text evidence="2 9">Belongs to the arsenical resistance-3 (ACR3) (TC 2.A.59) family.</text>
</comment>
<keyword evidence="8 9" id="KW-0472">Membrane</keyword>
<evidence type="ECO:0000313" key="11">
    <source>
        <dbReference type="EMBL" id="TGK13147.1"/>
    </source>
</evidence>
<feature type="transmembrane region" description="Helical" evidence="10">
    <location>
        <begin position="294"/>
        <end position="314"/>
    </location>
</feature>
<evidence type="ECO:0000256" key="4">
    <source>
        <dbReference type="ARBA" id="ARBA00022475"/>
    </source>
</evidence>
<keyword evidence="3 9" id="KW-0813">Transport</keyword>
<dbReference type="NCBIfam" id="TIGR00832">
    <property type="entry name" value="acr3"/>
    <property type="match status" value="1"/>
</dbReference>
<evidence type="ECO:0000256" key="3">
    <source>
        <dbReference type="ARBA" id="ARBA00022448"/>
    </source>
</evidence>
<dbReference type="InterPro" id="IPR002657">
    <property type="entry name" value="BilAc:Na_symport/Acr3"/>
</dbReference>
<feature type="transmembrane region" description="Helical" evidence="10">
    <location>
        <begin position="145"/>
        <end position="165"/>
    </location>
</feature>
<feature type="transmembrane region" description="Helical" evidence="10">
    <location>
        <begin position="320"/>
        <end position="340"/>
    </location>
</feature>
<dbReference type="FunFam" id="1.20.1530.20:FF:000009">
    <property type="entry name" value="Arsenite transporter, ACR3 family"/>
    <property type="match status" value="1"/>
</dbReference>
<dbReference type="PANTHER" id="PTHR43057">
    <property type="entry name" value="ARSENITE EFFLUX TRANSPORTER"/>
    <property type="match status" value="1"/>
</dbReference>
<comment type="caution">
    <text evidence="11">The sequence shown here is derived from an EMBL/GenBank/DDBJ whole genome shotgun (WGS) entry which is preliminary data.</text>
</comment>
<organism evidence="11 12">
    <name type="scientific">Leptospira fletcheri</name>
    <dbReference type="NCBI Taxonomy" id="2484981"/>
    <lineage>
        <taxon>Bacteria</taxon>
        <taxon>Pseudomonadati</taxon>
        <taxon>Spirochaetota</taxon>
        <taxon>Spirochaetia</taxon>
        <taxon>Leptospirales</taxon>
        <taxon>Leptospiraceae</taxon>
        <taxon>Leptospira</taxon>
    </lineage>
</organism>
<dbReference type="InterPro" id="IPR038770">
    <property type="entry name" value="Na+/solute_symporter_sf"/>
</dbReference>
<name>A0A4R9GJ56_9LEPT</name>
<keyword evidence="5 9" id="KW-0812">Transmembrane</keyword>
<feature type="transmembrane region" description="Helical" evidence="10">
    <location>
        <begin position="264"/>
        <end position="282"/>
    </location>
</feature>
<feature type="transmembrane region" description="Helical" evidence="10">
    <location>
        <begin position="84"/>
        <end position="108"/>
    </location>
</feature>
<dbReference type="RefSeq" id="WP_135766657.1">
    <property type="nucleotide sequence ID" value="NZ_RQET01000002.1"/>
</dbReference>
<feature type="transmembrane region" description="Helical" evidence="10">
    <location>
        <begin position="17"/>
        <end position="35"/>
    </location>
</feature>
<dbReference type="PANTHER" id="PTHR43057:SF1">
    <property type="entry name" value="ARSENICAL-RESISTANCE PROTEIN 3"/>
    <property type="match status" value="1"/>
</dbReference>
<keyword evidence="6" id="KW-0059">Arsenical resistance</keyword>
<dbReference type="AlphaFoldDB" id="A0A4R9GJ56"/>
<feature type="transmembrane region" description="Helical" evidence="10">
    <location>
        <begin position="185"/>
        <end position="202"/>
    </location>
</feature>
<dbReference type="OrthoDB" id="9771457at2"/>
<evidence type="ECO:0000256" key="1">
    <source>
        <dbReference type="ARBA" id="ARBA00004651"/>
    </source>
</evidence>
<feature type="transmembrane region" description="Helical" evidence="10">
    <location>
        <begin position="114"/>
        <end position="133"/>
    </location>
</feature>
<evidence type="ECO:0000256" key="8">
    <source>
        <dbReference type="ARBA" id="ARBA00023136"/>
    </source>
</evidence>
<dbReference type="PIRSF" id="PIRSF005508">
    <property type="entry name" value="Acr3"/>
    <property type="match status" value="1"/>
</dbReference>
<evidence type="ECO:0000256" key="2">
    <source>
        <dbReference type="ARBA" id="ARBA00010110"/>
    </source>
</evidence>
<evidence type="ECO:0000256" key="6">
    <source>
        <dbReference type="ARBA" id="ARBA00022849"/>
    </source>
</evidence>
<evidence type="ECO:0000313" key="12">
    <source>
        <dbReference type="Proteomes" id="UP000298458"/>
    </source>
</evidence>
<evidence type="ECO:0000256" key="10">
    <source>
        <dbReference type="SAM" id="Phobius"/>
    </source>
</evidence>
<accession>A0A4R9GJ56</accession>